<evidence type="ECO:0000313" key="7">
    <source>
        <dbReference type="Proteomes" id="UP000807825"/>
    </source>
</evidence>
<feature type="modified residue" description="4-aspartylphosphate" evidence="3">
    <location>
        <position position="61"/>
    </location>
</feature>
<dbReference type="Pfam" id="PF00072">
    <property type="entry name" value="Response_reg"/>
    <property type="match status" value="1"/>
</dbReference>
<feature type="domain" description="Response regulatory" evidence="5">
    <location>
        <begin position="11"/>
        <end position="126"/>
    </location>
</feature>
<dbReference type="EMBL" id="JACRDE010000459">
    <property type="protein sequence ID" value="MBI5251301.1"/>
    <property type="molecule type" value="Genomic_DNA"/>
</dbReference>
<dbReference type="PANTHER" id="PTHR44591:SF14">
    <property type="entry name" value="PROTEIN PILG"/>
    <property type="match status" value="1"/>
</dbReference>
<evidence type="ECO:0000313" key="6">
    <source>
        <dbReference type="EMBL" id="MBI5251301.1"/>
    </source>
</evidence>
<name>A0A9D6V3A3_9BACT</name>
<dbReference type="SUPFAM" id="SSF52172">
    <property type="entry name" value="CheY-like"/>
    <property type="match status" value="1"/>
</dbReference>
<accession>A0A9D6V3A3</accession>
<keyword evidence="1 3" id="KW-0597">Phosphoprotein</keyword>
<dbReference type="Proteomes" id="UP000807825">
    <property type="component" value="Unassembled WGS sequence"/>
</dbReference>
<keyword evidence="2" id="KW-0902">Two-component regulatory system</keyword>
<dbReference type="AlphaFoldDB" id="A0A9D6V3A3"/>
<comment type="caution">
    <text evidence="6">The sequence shown here is derived from an EMBL/GenBank/DDBJ whole genome shotgun (WGS) entry which is preliminary data.</text>
</comment>
<dbReference type="PANTHER" id="PTHR44591">
    <property type="entry name" value="STRESS RESPONSE REGULATOR PROTEIN 1"/>
    <property type="match status" value="1"/>
</dbReference>
<evidence type="ECO:0000256" key="2">
    <source>
        <dbReference type="ARBA" id="ARBA00023012"/>
    </source>
</evidence>
<protein>
    <submittedName>
        <fullName evidence="6">Response regulator</fullName>
    </submittedName>
</protein>
<dbReference type="Gene3D" id="3.40.50.2300">
    <property type="match status" value="1"/>
</dbReference>
<dbReference type="PROSITE" id="PS50110">
    <property type="entry name" value="RESPONSE_REGULATORY"/>
    <property type="match status" value="1"/>
</dbReference>
<evidence type="ECO:0000259" key="5">
    <source>
        <dbReference type="PROSITE" id="PS50110"/>
    </source>
</evidence>
<evidence type="ECO:0000256" key="4">
    <source>
        <dbReference type="SAM" id="Coils"/>
    </source>
</evidence>
<evidence type="ECO:0000256" key="3">
    <source>
        <dbReference type="PROSITE-ProRule" id="PRU00169"/>
    </source>
</evidence>
<dbReference type="InterPro" id="IPR050595">
    <property type="entry name" value="Bact_response_regulator"/>
</dbReference>
<dbReference type="InterPro" id="IPR001789">
    <property type="entry name" value="Sig_transdc_resp-reg_receiver"/>
</dbReference>
<reference evidence="6" key="1">
    <citation type="submission" date="2020-07" db="EMBL/GenBank/DDBJ databases">
        <title>Huge and variable diversity of episymbiotic CPR bacteria and DPANN archaea in groundwater ecosystems.</title>
        <authorList>
            <person name="He C.Y."/>
            <person name="Keren R."/>
            <person name="Whittaker M."/>
            <person name="Farag I.F."/>
            <person name="Doudna J."/>
            <person name="Cate J.H.D."/>
            <person name="Banfield J.F."/>
        </authorList>
    </citation>
    <scope>NUCLEOTIDE SEQUENCE</scope>
    <source>
        <strain evidence="6">NC_groundwater_1664_Pr3_B-0.1um_52_9</strain>
    </source>
</reference>
<dbReference type="InterPro" id="IPR011006">
    <property type="entry name" value="CheY-like_superfamily"/>
</dbReference>
<evidence type="ECO:0000256" key="1">
    <source>
        <dbReference type="ARBA" id="ARBA00022553"/>
    </source>
</evidence>
<proteinExistence type="predicted"/>
<dbReference type="SMART" id="SM00448">
    <property type="entry name" value="REC"/>
    <property type="match status" value="1"/>
</dbReference>
<gene>
    <name evidence="6" type="ORF">HY912_17570</name>
</gene>
<keyword evidence="4" id="KW-0175">Coiled coil</keyword>
<feature type="coiled-coil region" evidence="4">
    <location>
        <begin position="115"/>
        <end position="142"/>
    </location>
</feature>
<organism evidence="6 7">
    <name type="scientific">Desulfomonile tiedjei</name>
    <dbReference type="NCBI Taxonomy" id="2358"/>
    <lineage>
        <taxon>Bacteria</taxon>
        <taxon>Pseudomonadati</taxon>
        <taxon>Thermodesulfobacteriota</taxon>
        <taxon>Desulfomonilia</taxon>
        <taxon>Desulfomonilales</taxon>
        <taxon>Desulfomonilaceae</taxon>
        <taxon>Desulfomonile</taxon>
    </lineage>
</organism>
<sequence length="144" mass="16185">MTEGRRTALTTLLIVDDEEPFLQVMKRRLSKRRFRVITAQSGQQALRALSEHPEVDVVVLDIKMAGMDGIQTLKEIKKRCPAVEVVLLSGHASFESALEGMRSGAFDHLMKPCDLEELSAKIEEARARKLRLAERLAEADRRAS</sequence>
<dbReference type="CDD" id="cd17536">
    <property type="entry name" value="REC_YesN-like"/>
    <property type="match status" value="1"/>
</dbReference>
<dbReference type="GO" id="GO:0000160">
    <property type="term" value="P:phosphorelay signal transduction system"/>
    <property type="evidence" value="ECO:0007669"/>
    <property type="project" value="UniProtKB-KW"/>
</dbReference>